<feature type="transmembrane region" description="Helical" evidence="1">
    <location>
        <begin position="29"/>
        <end position="49"/>
    </location>
</feature>
<evidence type="ECO:0008006" key="4">
    <source>
        <dbReference type="Google" id="ProtNLM"/>
    </source>
</evidence>
<dbReference type="InterPro" id="IPR007401">
    <property type="entry name" value="DUF454"/>
</dbReference>
<proteinExistence type="predicted"/>
<keyword evidence="1" id="KW-0812">Transmembrane</keyword>
<name>A0A1V4HXL2_NITVU</name>
<dbReference type="Pfam" id="PF04304">
    <property type="entry name" value="DUF454"/>
    <property type="match status" value="1"/>
</dbReference>
<dbReference type="Proteomes" id="UP000189940">
    <property type="component" value="Unassembled WGS sequence"/>
</dbReference>
<dbReference type="PANTHER" id="PTHR35813:SF1">
    <property type="entry name" value="INNER MEMBRANE PROTEIN YBAN"/>
    <property type="match status" value="1"/>
</dbReference>
<dbReference type="OrthoDB" id="9816293at2"/>
<evidence type="ECO:0000313" key="2">
    <source>
        <dbReference type="EMBL" id="OPH82342.1"/>
    </source>
</evidence>
<gene>
    <name evidence="2" type="ORF">B2M20_13970</name>
</gene>
<evidence type="ECO:0000256" key="1">
    <source>
        <dbReference type="SAM" id="Phobius"/>
    </source>
</evidence>
<dbReference type="AlphaFoldDB" id="A0A1V4HXL2"/>
<accession>A0A1V4HXL2</accession>
<organism evidence="2 3">
    <name type="scientific">Nitrobacter vulgaris</name>
    <dbReference type="NCBI Taxonomy" id="29421"/>
    <lineage>
        <taxon>Bacteria</taxon>
        <taxon>Pseudomonadati</taxon>
        <taxon>Pseudomonadota</taxon>
        <taxon>Alphaproteobacteria</taxon>
        <taxon>Hyphomicrobiales</taxon>
        <taxon>Nitrobacteraceae</taxon>
        <taxon>Nitrobacter</taxon>
    </lineage>
</organism>
<dbReference type="GO" id="GO:0005886">
    <property type="term" value="C:plasma membrane"/>
    <property type="evidence" value="ECO:0007669"/>
    <property type="project" value="TreeGrafter"/>
</dbReference>
<sequence length="142" mass="15297">MIVDEQSFGAGVASAVDPRTSTSRMMRGIFLVLGICFVALGFIGAFLPVLPTTPFLILAAACFARSSPRLENWLLQHPRFGSLLRGWRERGAIPVKAKLMALGGMAIGFAGFWFGSHPGPWLTAAVVLLMLSGLIYVFSRPS</sequence>
<keyword evidence="3" id="KW-1185">Reference proteome</keyword>
<dbReference type="PIRSF" id="PIRSF016789">
    <property type="entry name" value="DUF454"/>
    <property type="match status" value="1"/>
</dbReference>
<evidence type="ECO:0000313" key="3">
    <source>
        <dbReference type="Proteomes" id="UP000189940"/>
    </source>
</evidence>
<keyword evidence="1" id="KW-1133">Transmembrane helix</keyword>
<keyword evidence="1" id="KW-0472">Membrane</keyword>
<reference evidence="2 3" key="1">
    <citation type="submission" date="2017-02" db="EMBL/GenBank/DDBJ databases">
        <title>Genome sequence of the nitrite-oxidizing bacterium Nitrobacter vulgaris strain Ab1.</title>
        <authorList>
            <person name="Mellbye B.L."/>
            <person name="Davis E.W."/>
            <person name="Spieck E."/>
            <person name="Chang J.H."/>
            <person name="Bottomley P.J."/>
            <person name="Sayavedra-Soto L.A."/>
        </authorList>
    </citation>
    <scope>NUCLEOTIDE SEQUENCE [LARGE SCALE GENOMIC DNA]</scope>
    <source>
        <strain evidence="2 3">Ab1</strain>
    </source>
</reference>
<protein>
    <recommendedName>
        <fullName evidence="4">DUF454 domain-containing protein</fullName>
    </recommendedName>
</protein>
<dbReference type="PANTHER" id="PTHR35813">
    <property type="entry name" value="INNER MEMBRANE PROTEIN YBAN"/>
    <property type="match status" value="1"/>
</dbReference>
<comment type="caution">
    <text evidence="2">The sequence shown here is derived from an EMBL/GenBank/DDBJ whole genome shotgun (WGS) entry which is preliminary data.</text>
</comment>
<dbReference type="EMBL" id="MWPQ01000049">
    <property type="protein sequence ID" value="OPH82342.1"/>
    <property type="molecule type" value="Genomic_DNA"/>
</dbReference>
<feature type="transmembrane region" description="Helical" evidence="1">
    <location>
        <begin position="121"/>
        <end position="139"/>
    </location>
</feature>